<dbReference type="EMBL" id="CABITT030000002">
    <property type="protein sequence ID" value="VVA94722.1"/>
    <property type="molecule type" value="Genomic_DNA"/>
</dbReference>
<dbReference type="AlphaFoldDB" id="A0A565AZ89"/>
<proteinExistence type="predicted"/>
<evidence type="ECO:0000313" key="1">
    <source>
        <dbReference type="EMBL" id="VVA94722.1"/>
    </source>
</evidence>
<keyword evidence="2" id="KW-1185">Reference proteome</keyword>
<organism evidence="1 2">
    <name type="scientific">Arabis nemorensis</name>
    <dbReference type="NCBI Taxonomy" id="586526"/>
    <lineage>
        <taxon>Eukaryota</taxon>
        <taxon>Viridiplantae</taxon>
        <taxon>Streptophyta</taxon>
        <taxon>Embryophyta</taxon>
        <taxon>Tracheophyta</taxon>
        <taxon>Spermatophyta</taxon>
        <taxon>Magnoliopsida</taxon>
        <taxon>eudicotyledons</taxon>
        <taxon>Gunneridae</taxon>
        <taxon>Pentapetalae</taxon>
        <taxon>rosids</taxon>
        <taxon>malvids</taxon>
        <taxon>Brassicales</taxon>
        <taxon>Brassicaceae</taxon>
        <taxon>Arabideae</taxon>
        <taxon>Arabis</taxon>
    </lineage>
</organism>
<protein>
    <submittedName>
        <fullName evidence="1">Uncharacterized protein</fullName>
    </submittedName>
</protein>
<gene>
    <name evidence="1" type="ORF">ANE_LOCUS5167</name>
</gene>
<dbReference type="Proteomes" id="UP000489600">
    <property type="component" value="Unassembled WGS sequence"/>
</dbReference>
<evidence type="ECO:0000313" key="2">
    <source>
        <dbReference type="Proteomes" id="UP000489600"/>
    </source>
</evidence>
<comment type="caution">
    <text evidence="1">The sequence shown here is derived from an EMBL/GenBank/DDBJ whole genome shotgun (WGS) entry which is preliminary data.</text>
</comment>
<sequence>MVSASYEMSLCNLAFLSFRRLQMKDRTTYFLSLEGVEGDCVDNYGMREFQSWKIIGIVWNRYIALSHNFNENSNDGKDVPLFPT</sequence>
<accession>A0A565AZ89</accession>
<name>A0A565AZ89_9BRAS</name>
<reference evidence="1" key="1">
    <citation type="submission" date="2019-07" db="EMBL/GenBank/DDBJ databases">
        <authorList>
            <person name="Dittberner H."/>
        </authorList>
    </citation>
    <scope>NUCLEOTIDE SEQUENCE [LARGE SCALE GENOMIC DNA]</scope>
</reference>